<dbReference type="Proteomes" id="UP000326838">
    <property type="component" value="Unassembled WGS sequence"/>
</dbReference>
<dbReference type="RefSeq" id="WP_150891991.1">
    <property type="nucleotide sequence ID" value="NZ_VYUY01000005.1"/>
</dbReference>
<protein>
    <submittedName>
        <fullName evidence="1">Uncharacterized protein</fullName>
    </submittedName>
</protein>
<accession>A0A5N0TLL3</accession>
<organism evidence="1 2">
    <name type="scientific">Microbacterium caowuchunii</name>
    <dbReference type="NCBI Taxonomy" id="2614638"/>
    <lineage>
        <taxon>Bacteria</taxon>
        <taxon>Bacillati</taxon>
        <taxon>Actinomycetota</taxon>
        <taxon>Actinomycetes</taxon>
        <taxon>Micrococcales</taxon>
        <taxon>Microbacteriaceae</taxon>
        <taxon>Microbacterium</taxon>
    </lineage>
</organism>
<evidence type="ECO:0000313" key="1">
    <source>
        <dbReference type="EMBL" id="KAA9135451.1"/>
    </source>
</evidence>
<proteinExistence type="predicted"/>
<reference evidence="2" key="1">
    <citation type="submission" date="2019-09" db="EMBL/GenBank/DDBJ databases">
        <title>Mumia zhuanghuii sp. nov. isolated from the intestinal contents of plateau pika (Ochotona curzoniae) in the Qinghai-Tibet plateau of China.</title>
        <authorList>
            <person name="Tian Z."/>
        </authorList>
    </citation>
    <scope>NUCLEOTIDE SEQUENCE [LARGE SCALE GENOMIC DNA]</scope>
    <source>
        <strain evidence="2">L-033</strain>
    </source>
</reference>
<sequence length="170" mass="17258">MTRATIRPWQESVVGGHGVPAGCVVRVPAASAEDYVAAVAAGLTDTGFQPGPVPAGTAAQVRLLRRGSLIGDTLLTGTGLAALRSRIGPLSLRASVVIEQRPEEDGSVRIITAMIGGDALAAEVAAAVDAATAGLSRTGVPVEGPGWMRAVDVPEDSLANPRTAQSRGMR</sequence>
<name>A0A5N0TLL3_9MICO</name>
<evidence type="ECO:0000313" key="2">
    <source>
        <dbReference type="Proteomes" id="UP000326838"/>
    </source>
</evidence>
<keyword evidence="2" id="KW-1185">Reference proteome</keyword>
<dbReference type="AlphaFoldDB" id="A0A5N0TLL3"/>
<comment type="caution">
    <text evidence="1">The sequence shown here is derived from an EMBL/GenBank/DDBJ whole genome shotgun (WGS) entry which is preliminary data.</text>
</comment>
<gene>
    <name evidence="1" type="ORF">F6B40_02715</name>
</gene>
<dbReference type="EMBL" id="VYUY01000005">
    <property type="protein sequence ID" value="KAA9135451.1"/>
    <property type="molecule type" value="Genomic_DNA"/>
</dbReference>